<protein>
    <submittedName>
        <fullName evidence="1">Uncharacterized protein</fullName>
    </submittedName>
</protein>
<keyword evidence="2" id="KW-1185">Reference proteome</keyword>
<organism evidence="1 2">
    <name type="scientific">Araneus ventricosus</name>
    <name type="common">Orbweaver spider</name>
    <name type="synonym">Epeira ventricosa</name>
    <dbReference type="NCBI Taxonomy" id="182803"/>
    <lineage>
        <taxon>Eukaryota</taxon>
        <taxon>Metazoa</taxon>
        <taxon>Ecdysozoa</taxon>
        <taxon>Arthropoda</taxon>
        <taxon>Chelicerata</taxon>
        <taxon>Arachnida</taxon>
        <taxon>Araneae</taxon>
        <taxon>Araneomorphae</taxon>
        <taxon>Entelegynae</taxon>
        <taxon>Araneoidea</taxon>
        <taxon>Araneidae</taxon>
        <taxon>Araneus</taxon>
    </lineage>
</organism>
<dbReference type="AlphaFoldDB" id="A0A4Y2BMD7"/>
<reference evidence="1 2" key="1">
    <citation type="journal article" date="2019" name="Sci. Rep.">
        <title>Orb-weaving spider Araneus ventricosus genome elucidates the spidroin gene catalogue.</title>
        <authorList>
            <person name="Kono N."/>
            <person name="Nakamura H."/>
            <person name="Ohtoshi R."/>
            <person name="Moran D.A.P."/>
            <person name="Shinohara A."/>
            <person name="Yoshida Y."/>
            <person name="Fujiwara M."/>
            <person name="Mori M."/>
            <person name="Tomita M."/>
            <person name="Arakawa K."/>
        </authorList>
    </citation>
    <scope>NUCLEOTIDE SEQUENCE [LARGE SCALE GENOMIC DNA]</scope>
</reference>
<evidence type="ECO:0000313" key="2">
    <source>
        <dbReference type="Proteomes" id="UP000499080"/>
    </source>
</evidence>
<name>A0A4Y2BMD7_ARAVE</name>
<gene>
    <name evidence="1" type="ORF">AVEN_174707_1</name>
</gene>
<accession>A0A4Y2BMD7</accession>
<comment type="caution">
    <text evidence="1">The sequence shown here is derived from an EMBL/GenBank/DDBJ whole genome shotgun (WGS) entry which is preliminary data.</text>
</comment>
<sequence>MKYLEDQKLLLSQNKKIKSITSDEIQELKNKKRCLEKYINAAIKSGDEFAEKAEENNVTSICESNSLRRSAKAKEEKLLEITNAIKDLEKKIG</sequence>
<proteinExistence type="predicted"/>
<dbReference type="Proteomes" id="UP000499080">
    <property type="component" value="Unassembled WGS sequence"/>
</dbReference>
<dbReference type="OrthoDB" id="10056585at2759"/>
<evidence type="ECO:0000313" key="1">
    <source>
        <dbReference type="EMBL" id="GBL92416.1"/>
    </source>
</evidence>
<dbReference type="EMBL" id="BGPR01000086">
    <property type="protein sequence ID" value="GBL92416.1"/>
    <property type="molecule type" value="Genomic_DNA"/>
</dbReference>